<evidence type="ECO:0000259" key="5">
    <source>
        <dbReference type="PROSITE" id="PS51722"/>
    </source>
</evidence>
<dbReference type="RefSeq" id="XP_013756878.1">
    <property type="nucleotide sequence ID" value="XM_013901424.1"/>
</dbReference>
<dbReference type="GO" id="GO:0003924">
    <property type="term" value="F:GTPase activity"/>
    <property type="evidence" value="ECO:0007669"/>
    <property type="project" value="InterPro"/>
</dbReference>
<dbReference type="FunFam" id="3.40.50.300:FF:000091">
    <property type="entry name" value="Probable GTP-binding protein 1"/>
    <property type="match status" value="1"/>
</dbReference>
<sequence length="701" mass="74124">MAATRTTAASSVLSSSSSSASASAAKVEAEATSSSLQLGETKAGPKPLIQEPAVMTVDDSAALDAMARDFDEFGSDSDSDDGIEVGSEARPDGECGMARPPTALLSDDSEDVAGVVTQVRAAMLVGQGEAIVEVGVDADGAAEGLTMEQLEDALEVLEERAATELEAQMTRLRVREVEGGAVAEVLVRALPSAAEFCEIRVAVVGNVDSGKSTLLGVLTRGKLDDGRGAARSCVFRHSHEIESGRTSSISQEILGYDAGAEIVNYTFERTPSWSAICVASSKVITFLDLAGHERYLKTTLFGLTGMNPSYAMMMVGANAGVIGMTKEHMSIALALKVPVYMVVTKIDMAPPNVLKRTLRQLSKLVKSPGARKVPIVVKTMDDVVVAARSFLMHRICPIFLVSNVTGENLDLLRAFINLLPARTEWSQLTEAPAEVCIDDTFSVPGVGCVVSGTVLSGGVTAGDSLLLGPNAFGAFEPVTIKSIEVRRHPTKAVTAGRSASFALKKIKRSAIRKGMRLLAAELEPQAVWQFEAEILILYHSTTISRAYEAVVHCGNVRQVAKIIDIVSACDATGAPLADADMPSDARDLVLRTGMRAKVIFRFLYAPEYLPVGSRLIFRDGRTKGVGRVLTCLADPVDVGPIRPSDRRAASKARAASKRVGRPADGAAAAGTQPVATAGSSSQRRKKRGKKQKTVIKPISVA</sequence>
<accession>A0A0L0DDA3</accession>
<dbReference type="InterPro" id="IPR000795">
    <property type="entry name" value="T_Tr_GTP-bd_dom"/>
</dbReference>
<dbReference type="STRING" id="461836.A0A0L0DDA3"/>
<dbReference type="Gene3D" id="3.40.50.300">
    <property type="entry name" value="P-loop containing nucleotide triphosphate hydrolases"/>
    <property type="match status" value="1"/>
</dbReference>
<evidence type="ECO:0000313" key="7">
    <source>
        <dbReference type="Proteomes" id="UP000054408"/>
    </source>
</evidence>
<dbReference type="InterPro" id="IPR027417">
    <property type="entry name" value="P-loop_NTPase"/>
</dbReference>
<dbReference type="SUPFAM" id="SSF50465">
    <property type="entry name" value="EF-Tu/eEF-1alpha/eIF2-gamma C-terminal domain"/>
    <property type="match status" value="1"/>
</dbReference>
<feature type="compositionally biased region" description="Acidic residues" evidence="4">
    <location>
        <begin position="72"/>
        <end position="83"/>
    </location>
</feature>
<dbReference type="Pfam" id="PF00009">
    <property type="entry name" value="GTP_EFTU"/>
    <property type="match status" value="1"/>
</dbReference>
<dbReference type="PANTHER" id="PTHR43721">
    <property type="entry name" value="ELONGATION FACTOR TU-RELATED"/>
    <property type="match status" value="1"/>
</dbReference>
<dbReference type="OrthoDB" id="248233at2759"/>
<dbReference type="InterPro" id="IPR009000">
    <property type="entry name" value="Transl_B-barrel_sf"/>
</dbReference>
<dbReference type="OMA" id="CTNDEDQ"/>
<dbReference type="SUPFAM" id="SSF50447">
    <property type="entry name" value="Translation proteins"/>
    <property type="match status" value="1"/>
</dbReference>
<evidence type="ECO:0000256" key="1">
    <source>
        <dbReference type="ARBA" id="ARBA00007249"/>
    </source>
</evidence>
<dbReference type="InterPro" id="IPR050055">
    <property type="entry name" value="EF-Tu_GTPase"/>
</dbReference>
<dbReference type="EMBL" id="GL349461">
    <property type="protein sequence ID" value="KNC50332.1"/>
    <property type="molecule type" value="Genomic_DNA"/>
</dbReference>
<dbReference type="AlphaFoldDB" id="A0A0L0DDA3"/>
<dbReference type="CDD" id="cd03708">
    <property type="entry name" value="GTPBP_III"/>
    <property type="match status" value="1"/>
</dbReference>
<dbReference type="PANTHER" id="PTHR43721:SF9">
    <property type="entry name" value="GTP-BINDING PROTEIN 1"/>
    <property type="match status" value="1"/>
</dbReference>
<dbReference type="Proteomes" id="UP000054408">
    <property type="component" value="Unassembled WGS sequence"/>
</dbReference>
<evidence type="ECO:0000313" key="6">
    <source>
        <dbReference type="EMBL" id="KNC50332.1"/>
    </source>
</evidence>
<dbReference type="PROSITE" id="PS51722">
    <property type="entry name" value="G_TR_2"/>
    <property type="match status" value="1"/>
</dbReference>
<dbReference type="CDD" id="cd03694">
    <property type="entry name" value="GTPBP_II"/>
    <property type="match status" value="1"/>
</dbReference>
<dbReference type="SUPFAM" id="SSF52540">
    <property type="entry name" value="P-loop containing nucleoside triphosphate hydrolases"/>
    <property type="match status" value="1"/>
</dbReference>
<evidence type="ECO:0000256" key="4">
    <source>
        <dbReference type="SAM" id="MobiDB-lite"/>
    </source>
</evidence>
<feature type="region of interest" description="Disordered" evidence="4">
    <location>
        <begin position="642"/>
        <end position="701"/>
    </location>
</feature>
<dbReference type="GeneID" id="25565894"/>
<comment type="similarity">
    <text evidence="1">Belongs to the TRAFAC class translation factor GTPase superfamily. Classic translation factor GTPase family. EF-Tu/EF-1A subfamily.</text>
</comment>
<evidence type="ECO:0000256" key="3">
    <source>
        <dbReference type="ARBA" id="ARBA00023134"/>
    </source>
</evidence>
<reference evidence="6 7" key="1">
    <citation type="submission" date="2010-05" db="EMBL/GenBank/DDBJ databases">
        <title>The Genome Sequence of Thecamonas trahens ATCC 50062.</title>
        <authorList>
            <consortium name="The Broad Institute Genome Sequencing Platform"/>
            <person name="Russ C."/>
            <person name="Cuomo C."/>
            <person name="Shea T."/>
            <person name="Young S.K."/>
            <person name="Zeng Q."/>
            <person name="Koehrsen M."/>
            <person name="Haas B."/>
            <person name="Borodovsky M."/>
            <person name="Guigo R."/>
            <person name="Alvarado L."/>
            <person name="Berlin A."/>
            <person name="Bochicchio J."/>
            <person name="Borenstein D."/>
            <person name="Chapman S."/>
            <person name="Chen Z."/>
            <person name="Freedman E."/>
            <person name="Gellesch M."/>
            <person name="Goldberg J."/>
            <person name="Griggs A."/>
            <person name="Gujja S."/>
            <person name="Heilman E."/>
            <person name="Heiman D."/>
            <person name="Hepburn T."/>
            <person name="Howarth C."/>
            <person name="Jen D."/>
            <person name="Larson L."/>
            <person name="Mehta T."/>
            <person name="Park D."/>
            <person name="Pearson M."/>
            <person name="Roberts A."/>
            <person name="Saif S."/>
            <person name="Shenoy N."/>
            <person name="Sisk P."/>
            <person name="Stolte C."/>
            <person name="Sykes S."/>
            <person name="Thomson T."/>
            <person name="Walk T."/>
            <person name="White J."/>
            <person name="Yandava C."/>
            <person name="Burger G."/>
            <person name="Gray M.W."/>
            <person name="Holland P.W.H."/>
            <person name="King N."/>
            <person name="Lang F.B.F."/>
            <person name="Roger A.J."/>
            <person name="Ruiz-Trillo I."/>
            <person name="Lander E."/>
            <person name="Nusbaum C."/>
        </authorList>
    </citation>
    <scope>NUCLEOTIDE SEQUENCE [LARGE SCALE GENOMIC DNA]</scope>
    <source>
        <strain evidence="6 7">ATCC 50062</strain>
    </source>
</reference>
<dbReference type="FunFam" id="2.40.30.10:FF:000014">
    <property type="entry name" value="Probable GTP-binding protein 1"/>
    <property type="match status" value="1"/>
</dbReference>
<keyword evidence="7" id="KW-1185">Reference proteome</keyword>
<feature type="compositionally biased region" description="Low complexity" evidence="4">
    <location>
        <begin position="662"/>
        <end position="681"/>
    </location>
</feature>
<keyword evidence="3" id="KW-0342">GTP-binding</keyword>
<dbReference type="GO" id="GO:0003746">
    <property type="term" value="F:translation elongation factor activity"/>
    <property type="evidence" value="ECO:0007669"/>
    <property type="project" value="TreeGrafter"/>
</dbReference>
<organism evidence="6 7">
    <name type="scientific">Thecamonas trahens ATCC 50062</name>
    <dbReference type="NCBI Taxonomy" id="461836"/>
    <lineage>
        <taxon>Eukaryota</taxon>
        <taxon>Apusozoa</taxon>
        <taxon>Apusomonadida</taxon>
        <taxon>Apusomonadidae</taxon>
        <taxon>Thecamonas</taxon>
    </lineage>
</organism>
<protein>
    <submittedName>
        <fullName evidence="6">GTP-binding protein 1</fullName>
    </submittedName>
</protein>
<name>A0A0L0DDA3_THETB</name>
<feature type="domain" description="Tr-type G" evidence="5">
    <location>
        <begin position="196"/>
        <end position="428"/>
    </location>
</feature>
<feature type="compositionally biased region" description="Basic residues" evidence="4">
    <location>
        <begin position="682"/>
        <end position="693"/>
    </location>
</feature>
<feature type="compositionally biased region" description="Low complexity" evidence="4">
    <location>
        <begin position="1"/>
        <end position="35"/>
    </location>
</feature>
<gene>
    <name evidence="6" type="ORF">AMSG_06815</name>
</gene>
<keyword evidence="2" id="KW-0547">Nucleotide-binding</keyword>
<dbReference type="InterPro" id="IPR009001">
    <property type="entry name" value="Transl_elong_EF1A/Init_IF2_C"/>
</dbReference>
<dbReference type="Gene3D" id="2.40.30.10">
    <property type="entry name" value="Translation factors"/>
    <property type="match status" value="2"/>
</dbReference>
<dbReference type="eggNOG" id="KOG0463">
    <property type="taxonomic scope" value="Eukaryota"/>
</dbReference>
<dbReference type="CDD" id="cd04165">
    <property type="entry name" value="GTPBP1_like"/>
    <property type="match status" value="1"/>
</dbReference>
<dbReference type="InterPro" id="IPR035531">
    <property type="entry name" value="GTPBP1-like"/>
</dbReference>
<evidence type="ECO:0000256" key="2">
    <source>
        <dbReference type="ARBA" id="ARBA00022741"/>
    </source>
</evidence>
<proteinExistence type="inferred from homology"/>
<dbReference type="GO" id="GO:0005525">
    <property type="term" value="F:GTP binding"/>
    <property type="evidence" value="ECO:0007669"/>
    <property type="project" value="UniProtKB-KW"/>
</dbReference>
<feature type="region of interest" description="Disordered" evidence="4">
    <location>
        <begin position="71"/>
        <end position="99"/>
    </location>
</feature>
<feature type="region of interest" description="Disordered" evidence="4">
    <location>
        <begin position="1"/>
        <end position="50"/>
    </location>
</feature>